<dbReference type="AlphaFoldDB" id="D5G6L9"/>
<keyword evidence="2" id="KW-1185">Reference proteome</keyword>
<accession>D5G6L9</accession>
<dbReference type="HOGENOM" id="CLU_3385068_0_0_1"/>
<name>D5G6L9_TUBMM</name>
<evidence type="ECO:0000313" key="2">
    <source>
        <dbReference type="Proteomes" id="UP000006911"/>
    </source>
</evidence>
<dbReference type="Proteomes" id="UP000006911">
    <property type="component" value="Unassembled WGS sequence"/>
</dbReference>
<dbReference type="InParanoid" id="D5G6L9"/>
<dbReference type="KEGG" id="tml:GSTUM_00002103001"/>
<reference evidence="1 2" key="1">
    <citation type="journal article" date="2010" name="Nature">
        <title>Perigord black truffle genome uncovers evolutionary origins and mechanisms of symbiosis.</title>
        <authorList>
            <person name="Martin F."/>
            <person name="Kohler A."/>
            <person name="Murat C."/>
            <person name="Balestrini R."/>
            <person name="Coutinho P.M."/>
            <person name="Jaillon O."/>
            <person name="Montanini B."/>
            <person name="Morin E."/>
            <person name="Noel B."/>
            <person name="Percudani R."/>
            <person name="Porcel B."/>
            <person name="Rubini A."/>
            <person name="Amicucci A."/>
            <person name="Amselem J."/>
            <person name="Anthouard V."/>
            <person name="Arcioni S."/>
            <person name="Artiguenave F."/>
            <person name="Aury J.M."/>
            <person name="Ballario P."/>
            <person name="Bolchi A."/>
            <person name="Brenna A."/>
            <person name="Brun A."/>
            <person name="Buee M."/>
            <person name="Cantarel B."/>
            <person name="Chevalier G."/>
            <person name="Couloux A."/>
            <person name="Da Silva C."/>
            <person name="Denoeud F."/>
            <person name="Duplessis S."/>
            <person name="Ghignone S."/>
            <person name="Hilselberger B."/>
            <person name="Iotti M."/>
            <person name="Marcais B."/>
            <person name="Mello A."/>
            <person name="Miranda M."/>
            <person name="Pacioni G."/>
            <person name="Quesneville H."/>
            <person name="Riccioni C."/>
            <person name="Ruotolo R."/>
            <person name="Splivallo R."/>
            <person name="Stocchi V."/>
            <person name="Tisserant E."/>
            <person name="Viscomi A.R."/>
            <person name="Zambonelli A."/>
            <person name="Zampieri E."/>
            <person name="Henrissat B."/>
            <person name="Lebrun M.H."/>
            <person name="Paolocci F."/>
            <person name="Bonfante P."/>
            <person name="Ottonello S."/>
            <person name="Wincker P."/>
        </authorList>
    </citation>
    <scope>NUCLEOTIDE SEQUENCE [LARGE SCALE GENOMIC DNA]</scope>
    <source>
        <strain evidence="1 2">Mel28</strain>
    </source>
</reference>
<sequence>MLQRRASVIELGGLEGGGIELGILKIGIEGGVL</sequence>
<gene>
    <name evidence="1" type="ORF">GSTUM_00002103001</name>
</gene>
<dbReference type="EMBL" id="FN430011">
    <property type="protein sequence ID" value="CAZ80162.1"/>
    <property type="molecule type" value="Genomic_DNA"/>
</dbReference>
<dbReference type="GeneID" id="9187188"/>
<proteinExistence type="predicted"/>
<evidence type="ECO:0000313" key="1">
    <source>
        <dbReference type="EMBL" id="CAZ80162.1"/>
    </source>
</evidence>
<organism evidence="1 2">
    <name type="scientific">Tuber melanosporum (strain Mel28)</name>
    <name type="common">Perigord black truffle</name>
    <dbReference type="NCBI Taxonomy" id="656061"/>
    <lineage>
        <taxon>Eukaryota</taxon>
        <taxon>Fungi</taxon>
        <taxon>Dikarya</taxon>
        <taxon>Ascomycota</taxon>
        <taxon>Pezizomycotina</taxon>
        <taxon>Pezizomycetes</taxon>
        <taxon>Pezizales</taxon>
        <taxon>Tuberaceae</taxon>
        <taxon>Tuber</taxon>
    </lineage>
</organism>
<protein>
    <submittedName>
        <fullName evidence="1">(Perigord truffle) hypothetical protein</fullName>
    </submittedName>
</protein>
<dbReference type="RefSeq" id="XP_002836005.1">
    <property type="nucleotide sequence ID" value="XM_002835959.1"/>
</dbReference>